<sequence length="153" mass="15893">MYDFCFTPPYAAILLLASLFAYFVEGSLISLVAGGGSAGLLLGLTYISFSWHVHSNVKCTAAVVGQLVISLALTGMMAKKFIPAPEEKIPQGVVGFCSLCMSLYYVWNLLKIDGPQHKPSPPPKKKAAGAPAGKEAAAAAAGSEAAANADKTD</sequence>
<name>A0A7S0RY07_9CHLO</name>
<evidence type="ECO:0000256" key="1">
    <source>
        <dbReference type="ARBA" id="ARBA00004370"/>
    </source>
</evidence>
<dbReference type="GO" id="GO:0015245">
    <property type="term" value="F:fatty acid transmembrane transporter activity"/>
    <property type="evidence" value="ECO:0007669"/>
    <property type="project" value="TreeGrafter"/>
</dbReference>
<feature type="transmembrane region" description="Helical" evidence="7">
    <location>
        <begin position="31"/>
        <end position="49"/>
    </location>
</feature>
<gene>
    <name evidence="8" type="ORF">CLEI1391_LOCUS15303</name>
</gene>
<dbReference type="AlphaFoldDB" id="A0A7S0RY07"/>
<keyword evidence="5 7" id="KW-0472">Membrane</keyword>
<evidence type="ECO:0000313" key="8">
    <source>
        <dbReference type="EMBL" id="CAD8690925.1"/>
    </source>
</evidence>
<accession>A0A7S0RY07</accession>
<dbReference type="Gene3D" id="1.10.10.1740">
    <property type="entry name" value="Transmembrane protein 14-like"/>
    <property type="match status" value="1"/>
</dbReference>
<keyword evidence="4 7" id="KW-1133">Transmembrane helix</keyword>
<evidence type="ECO:0000256" key="6">
    <source>
        <dbReference type="SAM" id="MobiDB-lite"/>
    </source>
</evidence>
<evidence type="ECO:0000256" key="2">
    <source>
        <dbReference type="ARBA" id="ARBA00007590"/>
    </source>
</evidence>
<proteinExistence type="inferred from homology"/>
<feature type="region of interest" description="Disordered" evidence="6">
    <location>
        <begin position="116"/>
        <end position="153"/>
    </location>
</feature>
<organism evidence="8">
    <name type="scientific">Chlamydomonas leiostraca</name>
    <dbReference type="NCBI Taxonomy" id="1034604"/>
    <lineage>
        <taxon>Eukaryota</taxon>
        <taxon>Viridiplantae</taxon>
        <taxon>Chlorophyta</taxon>
        <taxon>core chlorophytes</taxon>
        <taxon>Chlorophyceae</taxon>
        <taxon>CS clade</taxon>
        <taxon>Chlamydomonadales</taxon>
        <taxon>Chlamydomonadaceae</taxon>
        <taxon>Chlamydomonas</taxon>
    </lineage>
</organism>
<dbReference type="InterPro" id="IPR005349">
    <property type="entry name" value="TMEM14"/>
</dbReference>
<dbReference type="PANTHER" id="PTHR12668:SF43">
    <property type="entry name" value="TRANSMEMBRANE PROTEIN 14 HOMOLOG"/>
    <property type="match status" value="1"/>
</dbReference>
<feature type="compositionally biased region" description="Low complexity" evidence="6">
    <location>
        <begin position="128"/>
        <end position="147"/>
    </location>
</feature>
<dbReference type="Pfam" id="PF03647">
    <property type="entry name" value="Tmemb_14"/>
    <property type="match status" value="1"/>
</dbReference>
<evidence type="ECO:0000256" key="3">
    <source>
        <dbReference type="ARBA" id="ARBA00022692"/>
    </source>
</evidence>
<evidence type="ECO:0000256" key="4">
    <source>
        <dbReference type="ARBA" id="ARBA00022989"/>
    </source>
</evidence>
<dbReference type="InterPro" id="IPR044890">
    <property type="entry name" value="TMEM14_sf"/>
</dbReference>
<evidence type="ECO:0000256" key="7">
    <source>
        <dbReference type="SAM" id="Phobius"/>
    </source>
</evidence>
<keyword evidence="3 7" id="KW-0812">Transmembrane</keyword>
<comment type="subcellular location">
    <subcellularLocation>
        <location evidence="1">Membrane</location>
    </subcellularLocation>
</comment>
<dbReference type="PANTHER" id="PTHR12668">
    <property type="entry name" value="TRANSMEMBRANE PROTEIN 14, 15"/>
    <property type="match status" value="1"/>
</dbReference>
<feature type="transmembrane region" description="Helical" evidence="7">
    <location>
        <begin position="89"/>
        <end position="107"/>
    </location>
</feature>
<reference evidence="8" key="1">
    <citation type="submission" date="2021-01" db="EMBL/GenBank/DDBJ databases">
        <authorList>
            <person name="Corre E."/>
            <person name="Pelletier E."/>
            <person name="Niang G."/>
            <person name="Scheremetjew M."/>
            <person name="Finn R."/>
            <person name="Kale V."/>
            <person name="Holt S."/>
            <person name="Cochrane G."/>
            <person name="Meng A."/>
            <person name="Brown T."/>
            <person name="Cohen L."/>
        </authorList>
    </citation>
    <scope>NUCLEOTIDE SEQUENCE</scope>
    <source>
        <strain evidence="8">SAG 11-49</strain>
    </source>
</reference>
<dbReference type="GO" id="GO:0009706">
    <property type="term" value="C:chloroplast inner membrane"/>
    <property type="evidence" value="ECO:0007669"/>
    <property type="project" value="TreeGrafter"/>
</dbReference>
<comment type="similarity">
    <text evidence="2">Belongs to the TMEM14 family.</text>
</comment>
<feature type="transmembrane region" description="Helical" evidence="7">
    <location>
        <begin position="55"/>
        <end position="77"/>
    </location>
</feature>
<evidence type="ECO:0000256" key="5">
    <source>
        <dbReference type="ARBA" id="ARBA00023136"/>
    </source>
</evidence>
<protein>
    <submittedName>
        <fullName evidence="8">Uncharacterized protein</fullName>
    </submittedName>
</protein>
<feature type="transmembrane region" description="Helical" evidence="7">
    <location>
        <begin position="6"/>
        <end position="24"/>
    </location>
</feature>
<dbReference type="EMBL" id="HBFB01027391">
    <property type="protein sequence ID" value="CAD8690925.1"/>
    <property type="molecule type" value="Transcribed_RNA"/>
</dbReference>